<organism evidence="1 2">
    <name type="scientific">Geomonas anaerohicana</name>
    <dbReference type="NCBI Taxonomy" id="2798583"/>
    <lineage>
        <taxon>Bacteria</taxon>
        <taxon>Pseudomonadati</taxon>
        <taxon>Thermodesulfobacteriota</taxon>
        <taxon>Desulfuromonadia</taxon>
        <taxon>Geobacterales</taxon>
        <taxon>Geobacteraceae</taxon>
        <taxon>Geomonas</taxon>
    </lineage>
</organism>
<keyword evidence="2" id="KW-1185">Reference proteome</keyword>
<comment type="caution">
    <text evidence="1">The sequence shown here is derived from an EMBL/GenBank/DDBJ whole genome shotgun (WGS) entry which is preliminary data.</text>
</comment>
<evidence type="ECO:0000313" key="1">
    <source>
        <dbReference type="EMBL" id="MBJ6749862.1"/>
    </source>
</evidence>
<accession>A0ABS0YC35</accession>
<dbReference type="Proteomes" id="UP000614714">
    <property type="component" value="Unassembled WGS sequence"/>
</dbReference>
<sequence>MSISINQSNAPHVAKKMEVLMTAASVNVSVYSEYGGLLTSISPIGQKGYGAITPSRLCVQPETLIHTVSRAGIDIFFYFTKPSL</sequence>
<protein>
    <submittedName>
        <fullName evidence="1">Uncharacterized protein</fullName>
    </submittedName>
</protein>
<name>A0ABS0YC35_9BACT</name>
<dbReference type="RefSeq" id="WP_199388407.1">
    <property type="nucleotide sequence ID" value="NZ_JAEMHL010000003.1"/>
</dbReference>
<proteinExistence type="predicted"/>
<gene>
    <name evidence="1" type="ORF">JFN91_06520</name>
</gene>
<reference evidence="1 2" key="1">
    <citation type="submission" date="2020-12" db="EMBL/GenBank/DDBJ databases">
        <title>Geomonas sp. Red421, isolated from paddy soil.</title>
        <authorList>
            <person name="Xu Z."/>
            <person name="Zhang Z."/>
            <person name="Masuda Y."/>
            <person name="Itoh H."/>
            <person name="Senoo K."/>
        </authorList>
    </citation>
    <scope>NUCLEOTIDE SEQUENCE [LARGE SCALE GENOMIC DNA]</scope>
    <source>
        <strain evidence="1 2">Red421</strain>
    </source>
</reference>
<evidence type="ECO:0000313" key="2">
    <source>
        <dbReference type="Proteomes" id="UP000614714"/>
    </source>
</evidence>
<dbReference type="EMBL" id="JAEMHL010000003">
    <property type="protein sequence ID" value="MBJ6749862.1"/>
    <property type="molecule type" value="Genomic_DNA"/>
</dbReference>